<evidence type="ECO:0000313" key="1">
    <source>
        <dbReference type="EMBL" id="GAY32677.1"/>
    </source>
</evidence>
<proteinExistence type="predicted"/>
<dbReference type="Proteomes" id="UP000236630">
    <property type="component" value="Unassembled WGS sequence"/>
</dbReference>
<protein>
    <submittedName>
        <fullName evidence="1">Uncharacterized protein</fullName>
    </submittedName>
</protein>
<keyword evidence="2" id="KW-1185">Reference proteome</keyword>
<reference evidence="1 2" key="1">
    <citation type="journal article" date="2017" name="Front. Genet.">
        <title>Draft sequencing of the heterozygous diploid genome of Satsuma (Citrus unshiu Marc.) using a hybrid assembly approach.</title>
        <authorList>
            <person name="Shimizu T."/>
            <person name="Tanizawa Y."/>
            <person name="Mochizuki T."/>
            <person name="Nagasaki H."/>
            <person name="Yoshioka T."/>
            <person name="Toyoda A."/>
            <person name="Fujiyama A."/>
            <person name="Kaminuma E."/>
            <person name="Nakamura Y."/>
        </authorList>
    </citation>
    <scope>NUCLEOTIDE SEQUENCE [LARGE SCALE GENOMIC DNA]</scope>
    <source>
        <strain evidence="2">cv. Miyagawa wase</strain>
    </source>
</reference>
<comment type="caution">
    <text evidence="1">The sequence shown here is derived from an EMBL/GenBank/DDBJ whole genome shotgun (WGS) entry which is preliminary data.</text>
</comment>
<name>A0A2H5MYF6_CITUN</name>
<accession>A0A2H5MYF6</accession>
<evidence type="ECO:0000313" key="2">
    <source>
        <dbReference type="Proteomes" id="UP000236630"/>
    </source>
</evidence>
<dbReference type="EMBL" id="BDQV01006842">
    <property type="protein sequence ID" value="GAY32677.1"/>
    <property type="molecule type" value="Genomic_DNA"/>
</dbReference>
<gene>
    <name evidence="1" type="ORF">CUMW_286580</name>
</gene>
<dbReference type="AlphaFoldDB" id="A0A2H5MYF6"/>
<organism evidence="1 2">
    <name type="scientific">Citrus unshiu</name>
    <name type="common">Satsuma mandarin</name>
    <name type="synonym">Citrus nobilis var. unshiu</name>
    <dbReference type="NCBI Taxonomy" id="55188"/>
    <lineage>
        <taxon>Eukaryota</taxon>
        <taxon>Viridiplantae</taxon>
        <taxon>Streptophyta</taxon>
        <taxon>Embryophyta</taxon>
        <taxon>Tracheophyta</taxon>
        <taxon>Spermatophyta</taxon>
        <taxon>Magnoliopsida</taxon>
        <taxon>eudicotyledons</taxon>
        <taxon>Gunneridae</taxon>
        <taxon>Pentapetalae</taxon>
        <taxon>rosids</taxon>
        <taxon>malvids</taxon>
        <taxon>Sapindales</taxon>
        <taxon>Rutaceae</taxon>
        <taxon>Aurantioideae</taxon>
        <taxon>Citrus</taxon>
    </lineage>
</organism>
<sequence>MVHIVLMAAVILLHKHQYHRMLLMVLTLLHIPPRMITRVGQVREDG</sequence>
<feature type="non-terminal residue" evidence="1">
    <location>
        <position position="46"/>
    </location>
</feature>